<proteinExistence type="predicted"/>
<name>A0A914WPU6_9BILA</name>
<evidence type="ECO:0000256" key="1">
    <source>
        <dbReference type="SAM" id="SignalP"/>
    </source>
</evidence>
<organism evidence="2 3">
    <name type="scientific">Plectus sambesii</name>
    <dbReference type="NCBI Taxonomy" id="2011161"/>
    <lineage>
        <taxon>Eukaryota</taxon>
        <taxon>Metazoa</taxon>
        <taxon>Ecdysozoa</taxon>
        <taxon>Nematoda</taxon>
        <taxon>Chromadorea</taxon>
        <taxon>Plectida</taxon>
        <taxon>Plectina</taxon>
        <taxon>Plectoidea</taxon>
        <taxon>Plectidae</taxon>
        <taxon>Plectus</taxon>
    </lineage>
</organism>
<sequence length="98" mass="11206">MTRRYALIAVMGFAIVSVLKVSSTEATGYGQARKRTATISLLQMYQREIPHRFNEGRQLPPSAADKPAFSDYTNRRITRACFFKICGLQRFSERPETE</sequence>
<accession>A0A914WPU6</accession>
<keyword evidence="2" id="KW-1185">Reference proteome</keyword>
<evidence type="ECO:0000313" key="2">
    <source>
        <dbReference type="Proteomes" id="UP000887566"/>
    </source>
</evidence>
<keyword evidence="1" id="KW-0732">Signal</keyword>
<dbReference type="AlphaFoldDB" id="A0A914WPU6"/>
<reference evidence="3" key="1">
    <citation type="submission" date="2022-11" db="UniProtKB">
        <authorList>
            <consortium name="WormBaseParasite"/>
        </authorList>
    </citation>
    <scope>IDENTIFICATION</scope>
</reference>
<feature type="chain" id="PRO_5036926922" evidence="1">
    <location>
        <begin position="27"/>
        <end position="98"/>
    </location>
</feature>
<feature type="signal peptide" evidence="1">
    <location>
        <begin position="1"/>
        <end position="26"/>
    </location>
</feature>
<dbReference type="WBParaSite" id="PSAMB.scaffold4968size13023.g25635.t1">
    <property type="protein sequence ID" value="PSAMB.scaffold4968size13023.g25635.t1"/>
    <property type="gene ID" value="PSAMB.scaffold4968size13023.g25635"/>
</dbReference>
<dbReference type="Proteomes" id="UP000887566">
    <property type="component" value="Unplaced"/>
</dbReference>
<evidence type="ECO:0000313" key="3">
    <source>
        <dbReference type="WBParaSite" id="PSAMB.scaffold4968size13023.g25635.t1"/>
    </source>
</evidence>
<protein>
    <submittedName>
        <fullName evidence="3">Uncharacterized protein</fullName>
    </submittedName>
</protein>